<protein>
    <submittedName>
        <fullName evidence="2">Uncharacterized protein</fullName>
    </submittedName>
</protein>
<evidence type="ECO:0000313" key="3">
    <source>
        <dbReference type="Proteomes" id="UP001187192"/>
    </source>
</evidence>
<comment type="caution">
    <text evidence="2">The sequence shown here is derived from an EMBL/GenBank/DDBJ whole genome shotgun (WGS) entry which is preliminary data.</text>
</comment>
<sequence>MSNEDSIFMIARGRGINNEVCFALTPSSRGYSPKGEVELSQAGEELIMSPQCSTPKTLWTRQSDSLTESRELWDLN</sequence>
<dbReference type="EMBL" id="BTGU01000011">
    <property type="protein sequence ID" value="GMN40730.1"/>
    <property type="molecule type" value="Genomic_DNA"/>
</dbReference>
<gene>
    <name evidence="2" type="ORF">TIFTF001_009955</name>
</gene>
<feature type="region of interest" description="Disordered" evidence="1">
    <location>
        <begin position="55"/>
        <end position="76"/>
    </location>
</feature>
<evidence type="ECO:0000313" key="2">
    <source>
        <dbReference type="EMBL" id="GMN40730.1"/>
    </source>
</evidence>
<organism evidence="2 3">
    <name type="scientific">Ficus carica</name>
    <name type="common">Common fig</name>
    <dbReference type="NCBI Taxonomy" id="3494"/>
    <lineage>
        <taxon>Eukaryota</taxon>
        <taxon>Viridiplantae</taxon>
        <taxon>Streptophyta</taxon>
        <taxon>Embryophyta</taxon>
        <taxon>Tracheophyta</taxon>
        <taxon>Spermatophyta</taxon>
        <taxon>Magnoliopsida</taxon>
        <taxon>eudicotyledons</taxon>
        <taxon>Gunneridae</taxon>
        <taxon>Pentapetalae</taxon>
        <taxon>rosids</taxon>
        <taxon>fabids</taxon>
        <taxon>Rosales</taxon>
        <taxon>Moraceae</taxon>
        <taxon>Ficeae</taxon>
        <taxon>Ficus</taxon>
    </lineage>
</organism>
<reference evidence="2" key="1">
    <citation type="submission" date="2023-07" db="EMBL/GenBank/DDBJ databases">
        <title>draft genome sequence of fig (Ficus carica).</title>
        <authorList>
            <person name="Takahashi T."/>
            <person name="Nishimura K."/>
        </authorList>
    </citation>
    <scope>NUCLEOTIDE SEQUENCE</scope>
</reference>
<feature type="compositionally biased region" description="Basic and acidic residues" evidence="1">
    <location>
        <begin position="67"/>
        <end position="76"/>
    </location>
</feature>
<proteinExistence type="predicted"/>
<evidence type="ECO:0000256" key="1">
    <source>
        <dbReference type="SAM" id="MobiDB-lite"/>
    </source>
</evidence>
<feature type="compositionally biased region" description="Polar residues" evidence="1">
    <location>
        <begin position="55"/>
        <end position="66"/>
    </location>
</feature>
<accession>A0AA87ZW63</accession>
<dbReference type="Proteomes" id="UP001187192">
    <property type="component" value="Unassembled WGS sequence"/>
</dbReference>
<name>A0AA87ZW63_FICCA</name>
<keyword evidence="3" id="KW-1185">Reference proteome</keyword>
<dbReference type="AlphaFoldDB" id="A0AA87ZW63"/>